<dbReference type="GO" id="GO:0051607">
    <property type="term" value="P:defense response to virus"/>
    <property type="evidence" value="ECO:0007669"/>
    <property type="project" value="UniProtKB-KW"/>
</dbReference>
<evidence type="ECO:0000313" key="2">
    <source>
        <dbReference type="EMBL" id="AJP49432.1"/>
    </source>
</evidence>
<dbReference type="CDD" id="cd05400">
    <property type="entry name" value="NT_2-5OAS_ClassI-CCAase"/>
    <property type="match status" value="1"/>
</dbReference>
<dbReference type="HOGENOM" id="CLU_039827_1_2_4"/>
<evidence type="ECO:0000313" key="3">
    <source>
        <dbReference type="Proteomes" id="UP000061603"/>
    </source>
</evidence>
<dbReference type="Pfam" id="PF18144">
    <property type="entry name" value="SMODS"/>
    <property type="match status" value="1"/>
</dbReference>
<gene>
    <name evidence="2" type="ORF">PG1C_05145</name>
</gene>
<dbReference type="KEGG" id="rbu:PG1C_05145"/>
<dbReference type="AlphaFoldDB" id="A0A0C5J2Z9"/>
<dbReference type="STRING" id="1565605.PG1C_05145"/>
<name>A0A0C5J2Z9_9PROT</name>
<dbReference type="Proteomes" id="UP000061603">
    <property type="component" value="Chromosome"/>
</dbReference>
<dbReference type="GO" id="GO:0016779">
    <property type="term" value="F:nucleotidyltransferase activity"/>
    <property type="evidence" value="ECO:0007669"/>
    <property type="project" value="InterPro"/>
</dbReference>
<sequence>MSFSERLLKSLGLTRDAGRWEQLIMSLLKRLELNDSERRDAEREYLKLADDIATKLDIPRHEVDVYPQGSMRTQTTISPRGNAKFDIDVVVELSGPKYQNPDSEQMFEEFGRALLGREEVTGDPEPRRRCWKLNYPQKPYYFDVTPAVADRNQAYGAGLRVRDPDTFWSPSNPKEFADWFCELAELRFPFKDMASLAAFVEARKSIDPLPAEPVGIDDILRRAIQLMKLHRDNFYHFATEEQKAAMPISVIIVTAATHAFENIWRTRQHTMNSPIEVVLAVVDEMPRYVKPDAAGKYLVPNPKLPSENFADRWNSDKGARAREFKHWHAELEGHLEALLTDEYSTSTEGKLKSVFGQAGIDAWRDSLGVTSQGSPLLKSLVAASGVPLANPSVATPVGRKTNTLA</sequence>
<protein>
    <recommendedName>
        <fullName evidence="4">Nucleotidyltransferase</fullName>
    </recommendedName>
</protein>
<dbReference type="InterPro" id="IPR006116">
    <property type="entry name" value="NT_2-5OAS_ClassI-CCAase"/>
</dbReference>
<evidence type="ECO:0000256" key="1">
    <source>
        <dbReference type="ARBA" id="ARBA00023118"/>
    </source>
</evidence>
<proteinExistence type="predicted"/>
<reference evidence="2 3" key="1">
    <citation type="journal article" date="2015" name="Genome Announc.">
        <title>Complete Genome Sequence of a Novel Bacterium within the Family Rhodocyclaceae That Degrades Polycyclic Aromatic Hydrocarbons.</title>
        <authorList>
            <person name="Singleton D.R."/>
            <person name="Dickey A.N."/>
            <person name="Scholl E.H."/>
            <person name="Wright F.A."/>
            <person name="Aitken M.D."/>
        </authorList>
    </citation>
    <scope>NUCLEOTIDE SEQUENCE [LARGE SCALE GENOMIC DNA]</scope>
    <source>
        <strain evidence="3">PG1-Ca6</strain>
    </source>
</reference>
<dbReference type="EMBL" id="CP010554">
    <property type="protein sequence ID" value="AJP49432.1"/>
    <property type="molecule type" value="Genomic_DNA"/>
</dbReference>
<keyword evidence="1" id="KW-0051">Antiviral defense</keyword>
<keyword evidence="3" id="KW-1185">Reference proteome</keyword>
<evidence type="ECO:0008006" key="4">
    <source>
        <dbReference type="Google" id="ProtNLM"/>
    </source>
</evidence>
<accession>A0A0C5J2Z9</accession>
<organism evidence="2 3">
    <name type="scientific">Rugosibacter aromaticivorans</name>
    <dbReference type="NCBI Taxonomy" id="1565605"/>
    <lineage>
        <taxon>Bacteria</taxon>
        <taxon>Pseudomonadati</taxon>
        <taxon>Pseudomonadota</taxon>
        <taxon>Betaproteobacteria</taxon>
        <taxon>Nitrosomonadales</taxon>
        <taxon>Sterolibacteriaceae</taxon>
        <taxon>Rugosibacter</taxon>
    </lineage>
</organism>